<protein>
    <submittedName>
        <fullName evidence="5">Glycoside hydrolase family 92 protein</fullName>
    </submittedName>
</protein>
<keyword evidence="6" id="KW-1185">Reference proteome</keyword>
<feature type="signal peptide" evidence="2">
    <location>
        <begin position="1"/>
        <end position="20"/>
    </location>
</feature>
<comment type="caution">
    <text evidence="5">The sequence shown here is derived from an EMBL/GenBank/DDBJ whole genome shotgun (WGS) entry which is preliminary data.</text>
</comment>
<sequence length="834" mass="91768">MARWLLVLLSVLFLLSGSSAHPHTRLATHSRPKLTVRSQTDKASSSPGNTTITDSDPASLVNVFIGTTNGGHVFPGATLPHGMVKVGLDTDSPGNQAGYDANPIFNAIGFSQLHDSGTGGDISLSNFKLWPLPECDSFASCNTSLFFRKTLRKVLPDGSPDDAGSPGYFATNLSTGVQVELTASRRTALHRYTFPPSSREPRIVVDITNDGMNSATEPVVNINTTTGRVTGGARFASSFGPGRYNVYTCVDFKGDGYDFEAPTEYGVWLGNTPVQNSTQVIQLYSGFLSEIGALLTFPPSPNPVHTTILARVGVSFISSDQACANAESEIPNFDFDETVTTARETWNELLSRIQVDTRGVDKEITELFYSSLYRTHISPADYTGENPNWSSTEPYYDSFYCNWDTYRTLYPLMSLHDPEVFARIVRGMINIQQHEGWLPECRGATLQQWIQGGSNGDPILGEFFVKFHEHASALNVSANDLYTALLADAEEQPPNWNLQGRQTTVWKQYNFIPSDVYDSGGTATKQVSRTLEYSFGDFSISQVAKILNNTDDVAKYQARAGNFINVWNEKVTLPGNSSIKGMMQPRFADGQWNYTDPRHCSVNDLLDSTCYLDVTNHDGFYESSPMVYSQYIPQDTAKLILLQGGNESFINRLNLIFDQNYFDVTDEPSQQIPFMYHYANRPGLSTQRSRMIIAESYNTSVSGLPGNDDSGAMASFAVFYLLGMYPLPATRQFLLASPYFPKVTFHNPLFNTTTTIIANNFTGNPQDGIGGTVFVKSVTVDGQSWHSNCYLDWDVFVKGSTVELELTSDINTTCGEGSDALPPSLSTGGYSGTI</sequence>
<dbReference type="Pfam" id="PF07971">
    <property type="entry name" value="Glyco_hydro_92"/>
    <property type="match status" value="1"/>
</dbReference>
<dbReference type="Proteomes" id="UP001195769">
    <property type="component" value="Unassembled WGS sequence"/>
</dbReference>
<dbReference type="GeneID" id="64664415"/>
<dbReference type="Pfam" id="PF17678">
    <property type="entry name" value="Glyco_hydro_92N"/>
    <property type="match status" value="1"/>
</dbReference>
<evidence type="ECO:0000256" key="1">
    <source>
        <dbReference type="SAM" id="MobiDB-lite"/>
    </source>
</evidence>
<feature type="domain" description="Glycosyl hydrolase family 92" evidence="3">
    <location>
        <begin position="321"/>
        <end position="807"/>
    </location>
</feature>
<dbReference type="GO" id="GO:0006516">
    <property type="term" value="P:glycoprotein catabolic process"/>
    <property type="evidence" value="ECO:0007669"/>
    <property type="project" value="TreeGrafter"/>
</dbReference>
<accession>A0AAD4ELI3</accession>
<evidence type="ECO:0000256" key="2">
    <source>
        <dbReference type="SAM" id="SignalP"/>
    </source>
</evidence>
<dbReference type="GO" id="GO:0030246">
    <property type="term" value="F:carbohydrate binding"/>
    <property type="evidence" value="ECO:0007669"/>
    <property type="project" value="InterPro"/>
</dbReference>
<gene>
    <name evidence="5" type="ORF">F5891DRAFT_1273027</name>
</gene>
<dbReference type="Gene3D" id="1.20.1610.10">
    <property type="entry name" value="alpha-1,2-mannosidases domains"/>
    <property type="match status" value="1"/>
</dbReference>
<dbReference type="InterPro" id="IPR008928">
    <property type="entry name" value="6-hairpin_glycosidase_sf"/>
</dbReference>
<feature type="region of interest" description="Disordered" evidence="1">
    <location>
        <begin position="815"/>
        <end position="834"/>
    </location>
</feature>
<feature type="compositionally biased region" description="Polar residues" evidence="1">
    <location>
        <begin position="36"/>
        <end position="54"/>
    </location>
</feature>
<dbReference type="RefSeq" id="XP_041233983.1">
    <property type="nucleotide sequence ID" value="XM_041370117.1"/>
</dbReference>
<feature type="domain" description="Glycosyl hydrolase family 92 N-terminal" evidence="4">
    <location>
        <begin position="60"/>
        <end position="315"/>
    </location>
</feature>
<name>A0AAD4ELI3_9AGAM</name>
<dbReference type="InterPro" id="IPR005887">
    <property type="entry name" value="GH92_a_mannosidase_put"/>
</dbReference>
<dbReference type="GO" id="GO:0005634">
    <property type="term" value="C:nucleus"/>
    <property type="evidence" value="ECO:0007669"/>
    <property type="project" value="TreeGrafter"/>
</dbReference>
<dbReference type="PANTHER" id="PTHR12143:SF25">
    <property type="entry name" value="FAMILY PROTEIN, PUTATIVE (AFU_ORTHOLOGUE AFUA_1G10790)-RELATED"/>
    <property type="match status" value="1"/>
</dbReference>
<dbReference type="Gene3D" id="2.70.98.10">
    <property type="match status" value="1"/>
</dbReference>
<dbReference type="InterPro" id="IPR050883">
    <property type="entry name" value="PNGase"/>
</dbReference>
<dbReference type="InterPro" id="IPR014718">
    <property type="entry name" value="GH-type_carb-bd"/>
</dbReference>
<proteinExistence type="predicted"/>
<dbReference type="AlphaFoldDB" id="A0AAD4ELI3"/>
<dbReference type="NCBIfam" id="TIGR01180">
    <property type="entry name" value="aman2_put"/>
    <property type="match status" value="1"/>
</dbReference>
<evidence type="ECO:0000259" key="4">
    <source>
        <dbReference type="Pfam" id="PF17678"/>
    </source>
</evidence>
<evidence type="ECO:0000313" key="5">
    <source>
        <dbReference type="EMBL" id="KAG1908408.1"/>
    </source>
</evidence>
<feature type="chain" id="PRO_5042021810" evidence="2">
    <location>
        <begin position="21"/>
        <end position="834"/>
    </location>
</feature>
<dbReference type="Gene3D" id="1.20.1050.60">
    <property type="entry name" value="alpha-1,2-mannosidase"/>
    <property type="match status" value="1"/>
</dbReference>
<keyword evidence="2" id="KW-0732">Signal</keyword>
<dbReference type="SUPFAM" id="SSF48208">
    <property type="entry name" value="Six-hairpin glycosidases"/>
    <property type="match status" value="1"/>
</dbReference>
<dbReference type="EMBL" id="JABBWK010000001">
    <property type="protein sequence ID" value="KAG1908408.1"/>
    <property type="molecule type" value="Genomic_DNA"/>
</dbReference>
<dbReference type="PANTHER" id="PTHR12143">
    <property type="entry name" value="PEPTIDE N-GLYCANASE PNGASE -RELATED"/>
    <property type="match status" value="1"/>
</dbReference>
<evidence type="ECO:0000259" key="3">
    <source>
        <dbReference type="Pfam" id="PF07971"/>
    </source>
</evidence>
<dbReference type="InterPro" id="IPR012939">
    <property type="entry name" value="Glyco_hydro_92"/>
</dbReference>
<dbReference type="GO" id="GO:0000224">
    <property type="term" value="F:peptide-N4-(N-acetyl-beta-glucosaminyl)asparagine amidase activity"/>
    <property type="evidence" value="ECO:0007669"/>
    <property type="project" value="TreeGrafter"/>
</dbReference>
<feature type="region of interest" description="Disordered" evidence="1">
    <location>
        <begin position="22"/>
        <end position="54"/>
    </location>
</feature>
<dbReference type="Gene3D" id="3.30.2080.10">
    <property type="entry name" value="GH92 mannosidase domain"/>
    <property type="match status" value="1"/>
</dbReference>
<organism evidence="5 6">
    <name type="scientific">Suillus fuscotomentosus</name>
    <dbReference type="NCBI Taxonomy" id="1912939"/>
    <lineage>
        <taxon>Eukaryota</taxon>
        <taxon>Fungi</taxon>
        <taxon>Dikarya</taxon>
        <taxon>Basidiomycota</taxon>
        <taxon>Agaricomycotina</taxon>
        <taxon>Agaricomycetes</taxon>
        <taxon>Agaricomycetidae</taxon>
        <taxon>Boletales</taxon>
        <taxon>Suillineae</taxon>
        <taxon>Suillaceae</taxon>
        <taxon>Suillus</taxon>
    </lineage>
</organism>
<feature type="compositionally biased region" description="Basic residues" evidence="1">
    <location>
        <begin position="22"/>
        <end position="34"/>
    </location>
</feature>
<dbReference type="InterPro" id="IPR041371">
    <property type="entry name" value="GH92_N"/>
</dbReference>
<dbReference type="GO" id="GO:0005829">
    <property type="term" value="C:cytosol"/>
    <property type="evidence" value="ECO:0007669"/>
    <property type="project" value="TreeGrafter"/>
</dbReference>
<dbReference type="GO" id="GO:0005975">
    <property type="term" value="P:carbohydrate metabolic process"/>
    <property type="evidence" value="ECO:0007669"/>
    <property type="project" value="InterPro"/>
</dbReference>
<keyword evidence="5" id="KW-0378">Hydrolase</keyword>
<evidence type="ECO:0000313" key="6">
    <source>
        <dbReference type="Proteomes" id="UP001195769"/>
    </source>
</evidence>
<reference evidence="5" key="1">
    <citation type="journal article" date="2020" name="New Phytol.">
        <title>Comparative genomics reveals dynamic genome evolution in host specialist ectomycorrhizal fungi.</title>
        <authorList>
            <person name="Lofgren L.A."/>
            <person name="Nguyen N.H."/>
            <person name="Vilgalys R."/>
            <person name="Ruytinx J."/>
            <person name="Liao H.L."/>
            <person name="Branco S."/>
            <person name="Kuo A."/>
            <person name="LaButti K."/>
            <person name="Lipzen A."/>
            <person name="Andreopoulos W."/>
            <person name="Pangilinan J."/>
            <person name="Riley R."/>
            <person name="Hundley H."/>
            <person name="Na H."/>
            <person name="Barry K."/>
            <person name="Grigoriev I.V."/>
            <person name="Stajich J.E."/>
            <person name="Kennedy P.G."/>
        </authorList>
    </citation>
    <scope>NUCLEOTIDE SEQUENCE</scope>
    <source>
        <strain evidence="5">FC203</strain>
    </source>
</reference>